<dbReference type="AlphaFoldDB" id="W4F439"/>
<name>W4F439_9BACL</name>
<organism evidence="1 2">
    <name type="scientific">Viridibacillus arenosi FSL R5-213</name>
    <dbReference type="NCBI Taxonomy" id="1227360"/>
    <lineage>
        <taxon>Bacteria</taxon>
        <taxon>Bacillati</taxon>
        <taxon>Bacillota</taxon>
        <taxon>Bacilli</taxon>
        <taxon>Bacillales</taxon>
        <taxon>Caryophanaceae</taxon>
        <taxon>Viridibacillus</taxon>
    </lineage>
</organism>
<comment type="caution">
    <text evidence="1">The sequence shown here is derived from an EMBL/GenBank/DDBJ whole genome shotgun (WGS) entry which is preliminary data.</text>
</comment>
<evidence type="ECO:0008006" key="3">
    <source>
        <dbReference type="Google" id="ProtNLM"/>
    </source>
</evidence>
<sequence>MVYVQVSSKTYRDNTGRSINFPTLLVEYNGKTMFFEQLHRYQIKNHSKSRSWHKKLVQAVMNANPDYWGWC</sequence>
<proteinExistence type="predicted"/>
<dbReference type="EMBL" id="ASQA01000013">
    <property type="protein sequence ID" value="ETT86826.1"/>
    <property type="molecule type" value="Genomic_DNA"/>
</dbReference>
<reference evidence="1 2" key="1">
    <citation type="journal article" date="2014" name="BMC Genomics">
        <title>Genomic comparison of sporeforming bacilli isolated from milk.</title>
        <authorList>
            <person name="Moreno Switt A.I."/>
            <person name="Andrus A.D."/>
            <person name="Ranieri M.L."/>
            <person name="Orsi R.H."/>
            <person name="Ivy R."/>
            <person name="den Bakker H.C."/>
            <person name="Martin N.H."/>
            <person name="Wiedmann M."/>
            <person name="Boor K.J."/>
        </authorList>
    </citation>
    <scope>NUCLEOTIDE SEQUENCE [LARGE SCALE GENOMIC DNA]</scope>
    <source>
        <strain evidence="1 2">FSL R5-213</strain>
    </source>
</reference>
<evidence type="ECO:0000313" key="2">
    <source>
        <dbReference type="Proteomes" id="UP000019062"/>
    </source>
</evidence>
<protein>
    <recommendedName>
        <fullName evidence="3">Transposase</fullName>
    </recommendedName>
</protein>
<keyword evidence="2" id="KW-1185">Reference proteome</keyword>
<dbReference type="Proteomes" id="UP000019062">
    <property type="component" value="Unassembled WGS sequence"/>
</dbReference>
<accession>W4F439</accession>
<evidence type="ECO:0000313" key="1">
    <source>
        <dbReference type="EMBL" id="ETT86826.1"/>
    </source>
</evidence>
<gene>
    <name evidence="1" type="ORF">C176_08937</name>
</gene>